<evidence type="ECO:0000256" key="1">
    <source>
        <dbReference type="ARBA" id="ARBA00010371"/>
    </source>
</evidence>
<evidence type="ECO:0000256" key="3">
    <source>
        <dbReference type="ARBA" id="ARBA00022832"/>
    </source>
</evidence>
<dbReference type="PANTHER" id="PTHR43981">
    <property type="entry name" value="ENOYL-[ACYL-CARRIER-PROTEIN] REDUCTASE, MITOCHONDRIAL"/>
    <property type="match status" value="1"/>
</dbReference>
<dbReference type="SUPFAM" id="SSF50129">
    <property type="entry name" value="GroES-like"/>
    <property type="match status" value="1"/>
</dbReference>
<comment type="similarity">
    <text evidence="1">Belongs to the zinc-containing alcohol dehydrogenase family. Quinone oxidoreductase subfamily.</text>
</comment>
<dbReference type="Gene3D" id="3.90.180.10">
    <property type="entry name" value="Medium-chain alcohol dehydrogenases, catalytic domain"/>
    <property type="match status" value="1"/>
</dbReference>
<comment type="catalytic activity">
    <reaction evidence="10">
        <text>a 2,3-saturated acyl-[ACP] + NADP(+) = a (2E)-enoyl-[ACP] + NADPH + H(+)</text>
        <dbReference type="Rhea" id="RHEA:22564"/>
        <dbReference type="Rhea" id="RHEA-COMP:9925"/>
        <dbReference type="Rhea" id="RHEA-COMP:9926"/>
        <dbReference type="ChEBI" id="CHEBI:15378"/>
        <dbReference type="ChEBI" id="CHEBI:57783"/>
        <dbReference type="ChEBI" id="CHEBI:58349"/>
        <dbReference type="ChEBI" id="CHEBI:78784"/>
        <dbReference type="ChEBI" id="CHEBI:78785"/>
        <dbReference type="EC" id="1.3.1.104"/>
    </reaction>
</comment>
<keyword evidence="3" id="KW-0276">Fatty acid metabolism</keyword>
<dbReference type="InterPro" id="IPR020843">
    <property type="entry name" value="ER"/>
</dbReference>
<dbReference type="AlphaFoldDB" id="A0A1I0DAX6"/>
<dbReference type="InterPro" id="IPR013149">
    <property type="entry name" value="ADH-like_C"/>
</dbReference>
<dbReference type="OrthoDB" id="9788224at2"/>
<dbReference type="STRING" id="364199.SAMN04489858_10475"/>
<keyword evidence="6" id="KW-0560">Oxidoreductase</keyword>
<reference evidence="12 13" key="1">
    <citation type="submission" date="2016-10" db="EMBL/GenBank/DDBJ databases">
        <authorList>
            <person name="de Groot N.N."/>
        </authorList>
    </citation>
    <scope>NUCLEOTIDE SEQUENCE [LARGE SCALE GENOMIC DNA]</scope>
    <source>
        <strain evidence="12 13">DSM 17862</strain>
    </source>
</reference>
<dbReference type="InterPro" id="IPR036291">
    <property type="entry name" value="NAD(P)-bd_dom_sf"/>
</dbReference>
<dbReference type="SMART" id="SM00829">
    <property type="entry name" value="PKS_ER"/>
    <property type="match status" value="1"/>
</dbReference>
<keyword evidence="8" id="KW-0275">Fatty acid biosynthesis</keyword>
<evidence type="ECO:0000256" key="2">
    <source>
        <dbReference type="ARBA" id="ARBA00022516"/>
    </source>
</evidence>
<dbReference type="InterPro" id="IPR011032">
    <property type="entry name" value="GroES-like_sf"/>
</dbReference>
<dbReference type="InterPro" id="IPR013154">
    <property type="entry name" value="ADH-like_N"/>
</dbReference>
<protein>
    <recommendedName>
        <fullName evidence="9">enoyl-[acyl-carrier-protein] reductase</fullName>
        <ecNumber evidence="9">1.3.1.104</ecNumber>
    </recommendedName>
</protein>
<sequence length="325" mass="33715">MKTVRHSEFGDPAQVLHMEQVADLQPGPGQVRLGMIMAPIHNHDLWTIHGSYGVKPTLPATAGSELVGKVEAVGEGVDAGLIGRRVAAAGVQGAWAEQVLAPANALIPVPEQMSDEAAAQLIAMPFSAITLVEFLGVASGDWVVQTAANGAVGKIVAVLAKSRGIKLLNLVRRAEARDELMQMGIENVVATDQDGWIDQAKAIIGKDGARAAVDSVGGEVAGALTQLLGENGLLVTFGSATGGDLSLGTGDIIFKHLTVKGFWGAKVAQATSDADRQRMFQELIGLVLDGSLRLTADAVLPLDEPAAAIKAATTPGRQGKVMFKA</sequence>
<dbReference type="PANTHER" id="PTHR43981:SF2">
    <property type="entry name" value="ENOYL-[ACYL-CARRIER-PROTEIN] REDUCTASE, MITOCHONDRIAL"/>
    <property type="match status" value="1"/>
</dbReference>
<keyword evidence="7" id="KW-0443">Lipid metabolism</keyword>
<keyword evidence="13" id="KW-1185">Reference proteome</keyword>
<dbReference type="EMBL" id="FOHO01000004">
    <property type="protein sequence ID" value="SET29425.1"/>
    <property type="molecule type" value="Genomic_DNA"/>
</dbReference>
<keyword evidence="4" id="KW-0521">NADP</keyword>
<organism evidence="12 13">
    <name type="scientific">Paracoccus homiensis</name>
    <dbReference type="NCBI Taxonomy" id="364199"/>
    <lineage>
        <taxon>Bacteria</taxon>
        <taxon>Pseudomonadati</taxon>
        <taxon>Pseudomonadota</taxon>
        <taxon>Alphaproteobacteria</taxon>
        <taxon>Rhodobacterales</taxon>
        <taxon>Paracoccaceae</taxon>
        <taxon>Paracoccus</taxon>
    </lineage>
</organism>
<dbReference type="Pfam" id="PF00107">
    <property type="entry name" value="ADH_zinc_N"/>
    <property type="match status" value="1"/>
</dbReference>
<evidence type="ECO:0000256" key="9">
    <source>
        <dbReference type="ARBA" id="ARBA00038963"/>
    </source>
</evidence>
<evidence type="ECO:0000256" key="7">
    <source>
        <dbReference type="ARBA" id="ARBA00023098"/>
    </source>
</evidence>
<dbReference type="Proteomes" id="UP000199180">
    <property type="component" value="Unassembled WGS sequence"/>
</dbReference>
<proteinExistence type="inferred from homology"/>
<dbReference type="GO" id="GO:0141148">
    <property type="term" value="F:enoyl-[acyl-carrier-protein] reductase (NADPH) activity"/>
    <property type="evidence" value="ECO:0007669"/>
    <property type="project" value="UniProtKB-EC"/>
</dbReference>
<dbReference type="RefSeq" id="WP_090733670.1">
    <property type="nucleotide sequence ID" value="NZ_FOHO01000004.1"/>
</dbReference>
<feature type="domain" description="Enoyl reductase (ER)" evidence="11">
    <location>
        <begin position="11"/>
        <end position="323"/>
    </location>
</feature>
<keyword evidence="5" id="KW-0809">Transit peptide</keyword>
<evidence type="ECO:0000259" key="11">
    <source>
        <dbReference type="SMART" id="SM00829"/>
    </source>
</evidence>
<evidence type="ECO:0000256" key="5">
    <source>
        <dbReference type="ARBA" id="ARBA00022946"/>
    </source>
</evidence>
<dbReference type="SUPFAM" id="SSF51735">
    <property type="entry name" value="NAD(P)-binding Rossmann-fold domains"/>
    <property type="match status" value="1"/>
</dbReference>
<name>A0A1I0DAX6_9RHOB</name>
<gene>
    <name evidence="12" type="ORF">SAMN04489858_10475</name>
</gene>
<evidence type="ECO:0000256" key="8">
    <source>
        <dbReference type="ARBA" id="ARBA00023160"/>
    </source>
</evidence>
<dbReference type="EC" id="1.3.1.104" evidence="9"/>
<dbReference type="Pfam" id="PF08240">
    <property type="entry name" value="ADH_N"/>
    <property type="match status" value="1"/>
</dbReference>
<evidence type="ECO:0000256" key="4">
    <source>
        <dbReference type="ARBA" id="ARBA00022857"/>
    </source>
</evidence>
<evidence type="ECO:0000256" key="10">
    <source>
        <dbReference type="ARBA" id="ARBA00048843"/>
    </source>
</evidence>
<dbReference type="GO" id="GO:0006633">
    <property type="term" value="P:fatty acid biosynthetic process"/>
    <property type="evidence" value="ECO:0007669"/>
    <property type="project" value="UniProtKB-KW"/>
</dbReference>
<dbReference type="Gene3D" id="3.40.50.720">
    <property type="entry name" value="NAD(P)-binding Rossmann-like Domain"/>
    <property type="match status" value="1"/>
</dbReference>
<evidence type="ECO:0000256" key="6">
    <source>
        <dbReference type="ARBA" id="ARBA00023002"/>
    </source>
</evidence>
<accession>A0A1I0DAX6</accession>
<keyword evidence="2" id="KW-0444">Lipid biosynthesis</keyword>
<evidence type="ECO:0000313" key="12">
    <source>
        <dbReference type="EMBL" id="SET29425.1"/>
    </source>
</evidence>
<dbReference type="CDD" id="cd08292">
    <property type="entry name" value="ETR_like_2"/>
    <property type="match status" value="1"/>
</dbReference>
<dbReference type="InterPro" id="IPR051034">
    <property type="entry name" value="Mito_Enoyl-ACP_Reductase"/>
</dbReference>
<evidence type="ECO:0000313" key="13">
    <source>
        <dbReference type="Proteomes" id="UP000199180"/>
    </source>
</evidence>